<dbReference type="InterPro" id="IPR009693">
    <property type="entry name" value="Glucitol_operon_activator"/>
</dbReference>
<keyword evidence="1" id="KW-0472">Membrane</keyword>
<dbReference type="Pfam" id="PF06923">
    <property type="entry name" value="GutM"/>
    <property type="match status" value="1"/>
</dbReference>
<dbReference type="RefSeq" id="WP_022228549.1">
    <property type="nucleotide sequence ID" value="NZ_UGPP01000001.1"/>
</dbReference>
<dbReference type="GO" id="GO:0003677">
    <property type="term" value="F:DNA binding"/>
    <property type="evidence" value="ECO:0007669"/>
    <property type="project" value="UniProtKB-KW"/>
</dbReference>
<keyword evidence="2" id="KW-0238">DNA-binding</keyword>
<dbReference type="AlphaFoldDB" id="A0A378NQS3"/>
<reference evidence="2 3" key="1">
    <citation type="submission" date="2018-06" db="EMBL/GenBank/DDBJ databases">
        <authorList>
            <consortium name="Pathogen Informatics"/>
            <person name="Doyle S."/>
        </authorList>
    </citation>
    <scope>NUCLEOTIDE SEQUENCE [LARGE SCALE GENOMIC DNA]</scope>
    <source>
        <strain evidence="2 3">NCTC10571</strain>
    </source>
</reference>
<evidence type="ECO:0000256" key="1">
    <source>
        <dbReference type="SAM" id="Phobius"/>
    </source>
</evidence>
<dbReference type="EMBL" id="UGPP01000001">
    <property type="protein sequence ID" value="STY70692.1"/>
    <property type="molecule type" value="Genomic_DNA"/>
</dbReference>
<evidence type="ECO:0000313" key="2">
    <source>
        <dbReference type="EMBL" id="STY70692.1"/>
    </source>
</evidence>
<dbReference type="STRING" id="1122216.GCA_000423385_01075"/>
<dbReference type="PIRSF" id="PIRSF011474">
    <property type="entry name" value="Glucitol_operon_activator"/>
    <property type="match status" value="1"/>
</dbReference>
<keyword evidence="1" id="KW-0812">Transmembrane</keyword>
<feature type="transmembrane region" description="Helical" evidence="1">
    <location>
        <begin position="6"/>
        <end position="24"/>
    </location>
</feature>
<sequence length="136" mass="15603">MFWTFIVLGIVMWLLQGLLNIYQLKKFNKELKNLRQSGRVAIGKARGRFKAGCLLLLCIDDDCKIITGKKLQGVTSFARFKDFNELNGYYLPEITEKDCQNFDKQTSSAILSAVEEYKQYTKQQKEASTCIENASQ</sequence>
<keyword evidence="1" id="KW-1133">Transmembrane helix</keyword>
<name>A0A378NQS3_9FIRM</name>
<evidence type="ECO:0000313" key="3">
    <source>
        <dbReference type="Proteomes" id="UP000255234"/>
    </source>
</evidence>
<gene>
    <name evidence="2" type="ORF">NCTC10571_00834</name>
</gene>
<protein>
    <submittedName>
        <fullName evidence="2">DNA-binding transcriptional activator GutM</fullName>
    </submittedName>
</protein>
<organism evidence="2 3">
    <name type="scientific">Megamonas hypermegale</name>
    <dbReference type="NCBI Taxonomy" id="158847"/>
    <lineage>
        <taxon>Bacteria</taxon>
        <taxon>Bacillati</taxon>
        <taxon>Bacillota</taxon>
        <taxon>Negativicutes</taxon>
        <taxon>Selenomonadales</taxon>
        <taxon>Selenomonadaceae</taxon>
        <taxon>Megamonas</taxon>
    </lineage>
</organism>
<dbReference type="Proteomes" id="UP000255234">
    <property type="component" value="Unassembled WGS sequence"/>
</dbReference>
<proteinExistence type="predicted"/>
<accession>A0A378NQS3</accession>